<protein>
    <submittedName>
        <fullName evidence="1">Uncharacterized protein</fullName>
    </submittedName>
</protein>
<comment type="caution">
    <text evidence="1">The sequence shown here is derived from an EMBL/GenBank/DDBJ whole genome shotgun (WGS) entry which is preliminary data.</text>
</comment>
<name>A0A635R8F7_SALET</name>
<sequence length="168" mass="18843">MRYYFHVAQHVHDYGRLKFYDAVREVLVQVLETSRLSVSEYDIRRLYEDFATAYIIGVKSRNPELFKEMVMTVAYDENTIPGTTVESISFLSTQGTEDQHILAIGTAADILIRELESQTGLAGLINSMFPGQLENWSGESFSELVIICYDTLYGSFGSVLSGPTAFAS</sequence>
<evidence type="ECO:0000313" key="1">
    <source>
        <dbReference type="EMBL" id="EDH8303042.1"/>
    </source>
</evidence>
<dbReference type="EMBL" id="AAMIYH010000015">
    <property type="protein sequence ID" value="EDH8303042.1"/>
    <property type="molecule type" value="Genomic_DNA"/>
</dbReference>
<organism evidence="1">
    <name type="scientific">Salmonella enterica subsp. enterica serovar Chester</name>
    <dbReference type="NCBI Taxonomy" id="149386"/>
    <lineage>
        <taxon>Bacteria</taxon>
        <taxon>Pseudomonadati</taxon>
        <taxon>Pseudomonadota</taxon>
        <taxon>Gammaproteobacteria</taxon>
        <taxon>Enterobacterales</taxon>
        <taxon>Enterobacteriaceae</taxon>
        <taxon>Salmonella</taxon>
    </lineage>
</organism>
<reference evidence="1" key="1">
    <citation type="submission" date="2018-07" db="EMBL/GenBank/DDBJ databases">
        <authorList>
            <person name="Ashton P.M."/>
            <person name="Dallman T."/>
            <person name="Nair S."/>
            <person name="De Pinna E."/>
            <person name="Peters T."/>
            <person name="Grant K."/>
        </authorList>
    </citation>
    <scope>NUCLEOTIDE SEQUENCE</scope>
    <source>
        <strain evidence="1">368335</strain>
    </source>
</reference>
<accession>A0A635R8F7</accession>
<dbReference type="AlphaFoldDB" id="A0A635R8F7"/>
<gene>
    <name evidence="1" type="ORF">CB695_16355</name>
</gene>
<proteinExistence type="predicted"/>